<evidence type="ECO:0000313" key="2">
    <source>
        <dbReference type="EMBL" id="GAA4263785.1"/>
    </source>
</evidence>
<dbReference type="Gene3D" id="3.40.50.360">
    <property type="match status" value="1"/>
</dbReference>
<feature type="domain" description="NADPH-dependent FMN reductase-like" evidence="1">
    <location>
        <begin position="7"/>
        <end position="145"/>
    </location>
</feature>
<evidence type="ECO:0000313" key="3">
    <source>
        <dbReference type="Proteomes" id="UP001500620"/>
    </source>
</evidence>
<gene>
    <name evidence="2" type="ORF">GCM10022255_111480</name>
</gene>
<name>A0ABP8DUU1_9ACTN</name>
<dbReference type="SUPFAM" id="SSF52218">
    <property type="entry name" value="Flavoproteins"/>
    <property type="match status" value="1"/>
</dbReference>
<comment type="caution">
    <text evidence="2">The sequence shown here is derived from an EMBL/GenBank/DDBJ whole genome shotgun (WGS) entry which is preliminary data.</text>
</comment>
<accession>A0ABP8DUU1</accession>
<keyword evidence="3" id="KW-1185">Reference proteome</keyword>
<dbReference type="InterPro" id="IPR005025">
    <property type="entry name" value="FMN_Rdtase-like_dom"/>
</dbReference>
<sequence>MSTLQALVLVCSLKKSPAPPSSERLGREVLAALTNHDVDGEVIRVADHDVRFGVSTDDDGDAWPHIRVKLLDAQILVIATPIWMGQPASVCKVVLERLDADLSGADEQGRLRTYDKVAVVGMVGNEAGRTTYKPDMHHDFAGALGEPDLLVAQLPFEHGDLVLQSEIPCPCPGHS</sequence>
<dbReference type="InterPro" id="IPR029039">
    <property type="entry name" value="Flavoprotein-like_sf"/>
</dbReference>
<reference evidence="3" key="1">
    <citation type="journal article" date="2019" name="Int. J. Syst. Evol. Microbiol.">
        <title>The Global Catalogue of Microorganisms (GCM) 10K type strain sequencing project: providing services to taxonomists for standard genome sequencing and annotation.</title>
        <authorList>
            <consortium name="The Broad Institute Genomics Platform"/>
            <consortium name="The Broad Institute Genome Sequencing Center for Infectious Disease"/>
            <person name="Wu L."/>
            <person name="Ma J."/>
        </authorList>
    </citation>
    <scope>NUCLEOTIDE SEQUENCE [LARGE SCALE GENOMIC DNA]</scope>
    <source>
        <strain evidence="3">JCM 17441</strain>
    </source>
</reference>
<organism evidence="2 3">
    <name type="scientific">Dactylosporangium darangshiense</name>
    <dbReference type="NCBI Taxonomy" id="579108"/>
    <lineage>
        <taxon>Bacteria</taxon>
        <taxon>Bacillati</taxon>
        <taxon>Actinomycetota</taxon>
        <taxon>Actinomycetes</taxon>
        <taxon>Micromonosporales</taxon>
        <taxon>Micromonosporaceae</taxon>
        <taxon>Dactylosporangium</taxon>
    </lineage>
</organism>
<dbReference type="Pfam" id="PF03358">
    <property type="entry name" value="FMN_red"/>
    <property type="match status" value="1"/>
</dbReference>
<proteinExistence type="predicted"/>
<dbReference type="Proteomes" id="UP001500620">
    <property type="component" value="Unassembled WGS sequence"/>
</dbReference>
<dbReference type="RefSeq" id="WP_345143792.1">
    <property type="nucleotide sequence ID" value="NZ_BAABAT010000080.1"/>
</dbReference>
<evidence type="ECO:0000259" key="1">
    <source>
        <dbReference type="Pfam" id="PF03358"/>
    </source>
</evidence>
<dbReference type="EMBL" id="BAABAT010000080">
    <property type="protein sequence ID" value="GAA4263785.1"/>
    <property type="molecule type" value="Genomic_DNA"/>
</dbReference>
<protein>
    <recommendedName>
        <fullName evidence="1">NADPH-dependent FMN reductase-like domain-containing protein</fullName>
    </recommendedName>
</protein>